<gene>
    <name evidence="2" type="ORF">MMF94_41445</name>
</gene>
<dbReference type="PROSITE" id="PS51257">
    <property type="entry name" value="PROKAR_LIPOPROTEIN"/>
    <property type="match status" value="1"/>
</dbReference>
<dbReference type="InterPro" id="IPR050490">
    <property type="entry name" value="Bact_solute-bd_prot1"/>
</dbReference>
<evidence type="ECO:0000313" key="2">
    <source>
        <dbReference type="EMBL" id="MCH6172184.1"/>
    </source>
</evidence>
<name>A0ABS9TUD8_9PSEU</name>
<keyword evidence="1" id="KW-0732">Signal</keyword>
<dbReference type="Gene3D" id="3.40.190.10">
    <property type="entry name" value="Periplasmic binding protein-like II"/>
    <property type="match status" value="2"/>
</dbReference>
<dbReference type="Pfam" id="PF01547">
    <property type="entry name" value="SBP_bac_1"/>
    <property type="match status" value="1"/>
</dbReference>
<accession>A0ABS9TUD8</accession>
<protein>
    <submittedName>
        <fullName evidence="2">Extracellular solute-binding protein</fullName>
    </submittedName>
</protein>
<keyword evidence="3" id="KW-1185">Reference proteome</keyword>
<dbReference type="PANTHER" id="PTHR43649">
    <property type="entry name" value="ARABINOSE-BINDING PROTEIN-RELATED"/>
    <property type="match status" value="1"/>
</dbReference>
<dbReference type="SUPFAM" id="SSF53850">
    <property type="entry name" value="Periplasmic binding protein-like II"/>
    <property type="match status" value="1"/>
</dbReference>
<dbReference type="PANTHER" id="PTHR43649:SF12">
    <property type="entry name" value="DIACETYLCHITOBIOSE BINDING PROTEIN DASA"/>
    <property type="match status" value="1"/>
</dbReference>
<organism evidence="2 3">
    <name type="scientific">Pseudonocardia alaniniphila</name>
    <dbReference type="NCBI Taxonomy" id="75291"/>
    <lineage>
        <taxon>Bacteria</taxon>
        <taxon>Bacillati</taxon>
        <taxon>Actinomycetota</taxon>
        <taxon>Actinomycetes</taxon>
        <taxon>Pseudonocardiales</taxon>
        <taxon>Pseudonocardiaceae</taxon>
        <taxon>Pseudonocardia</taxon>
    </lineage>
</organism>
<dbReference type="Proteomes" id="UP001299970">
    <property type="component" value="Unassembled WGS sequence"/>
</dbReference>
<sequence length="454" mass="48518">MNGTVRRGLITMLAAIAATVLAGCQGDGDNDAQANSGGSIDVAIVANPQAQDLARLTPSLFTAQSHIDVNYTILDEGTLREVVTSGEGTEDRRYDVVMIGPYEAPQFGRDGYITDLTPMASSDKAYALDDIIPSVRNALSYQGRLYAAPFYGESSFLMYRKDVLAAAGIEMPEHPTWRQVADIARRIDTPERAGICLRGKPGWGELGGSFGTVLNTFGGTWWSAKPDGSVDNAMVDQPEFRKALQFYVDLVRDAGESHPARAGYNQCLELYLSGKVAMWYDATVAAGLLEADNSDVKGKNGYAAAPVVLTRASGWLWSWALAIPTTSSKPDLAWRYIAWAAGPQYIKEAGPRIAGGWAAIPPGTRRSTYEIPEYQKAASAFAASTLAAIESAPVDNPGTTKRPGLPAAVAYVGIPEYRDVGNQCTTQFAAVIAGRSSIEAALANCQEIASRVGR</sequence>
<evidence type="ECO:0000256" key="1">
    <source>
        <dbReference type="SAM" id="SignalP"/>
    </source>
</evidence>
<comment type="caution">
    <text evidence="2">The sequence shown here is derived from an EMBL/GenBank/DDBJ whole genome shotgun (WGS) entry which is preliminary data.</text>
</comment>
<dbReference type="InterPro" id="IPR006059">
    <property type="entry name" value="SBP"/>
</dbReference>
<proteinExistence type="predicted"/>
<feature type="chain" id="PRO_5046195144" evidence="1">
    <location>
        <begin position="23"/>
        <end position="454"/>
    </location>
</feature>
<reference evidence="2 3" key="1">
    <citation type="submission" date="2022-03" db="EMBL/GenBank/DDBJ databases">
        <title>Pseudonocardia alaer sp. nov., a novel actinomycete isolated from reed forest soil.</title>
        <authorList>
            <person name="Wang L."/>
        </authorList>
    </citation>
    <scope>NUCLEOTIDE SEQUENCE [LARGE SCALE GENOMIC DNA]</scope>
    <source>
        <strain evidence="2 3">Y-16303</strain>
    </source>
</reference>
<dbReference type="EMBL" id="JAKXMK010000059">
    <property type="protein sequence ID" value="MCH6172184.1"/>
    <property type="molecule type" value="Genomic_DNA"/>
</dbReference>
<evidence type="ECO:0000313" key="3">
    <source>
        <dbReference type="Proteomes" id="UP001299970"/>
    </source>
</evidence>
<feature type="signal peptide" evidence="1">
    <location>
        <begin position="1"/>
        <end position="22"/>
    </location>
</feature>
<dbReference type="RefSeq" id="WP_241042991.1">
    <property type="nucleotide sequence ID" value="NZ_BAAAJF010000044.1"/>
</dbReference>